<dbReference type="GO" id="GO:0003941">
    <property type="term" value="F:L-serine ammonia-lyase activity"/>
    <property type="evidence" value="ECO:0007669"/>
    <property type="project" value="TreeGrafter"/>
</dbReference>
<protein>
    <submittedName>
        <fullName evidence="5">Threonine dehydratase</fullName>
    </submittedName>
</protein>
<keyword evidence="3" id="KW-0456">Lyase</keyword>
<gene>
    <name evidence="5" type="primary">ilvA</name>
    <name evidence="5" type="ORF">rosag_06160</name>
</gene>
<organism evidence="5 6">
    <name type="scientific">Roseisolibacter agri</name>
    <dbReference type="NCBI Taxonomy" id="2014610"/>
    <lineage>
        <taxon>Bacteria</taxon>
        <taxon>Pseudomonadati</taxon>
        <taxon>Gemmatimonadota</taxon>
        <taxon>Gemmatimonadia</taxon>
        <taxon>Gemmatimonadales</taxon>
        <taxon>Gemmatimonadaceae</taxon>
        <taxon>Roseisolibacter</taxon>
    </lineage>
</organism>
<proteinExistence type="predicted"/>
<dbReference type="GO" id="GO:0009097">
    <property type="term" value="P:isoleucine biosynthetic process"/>
    <property type="evidence" value="ECO:0007669"/>
    <property type="project" value="TreeGrafter"/>
</dbReference>
<accession>A0AA37V963</accession>
<dbReference type="Gene3D" id="3.40.50.1100">
    <property type="match status" value="2"/>
</dbReference>
<sequence>MSTASRVTLDGIRRAQRAIDPAFLDSPQLESAPLNDALGARVVLKVETLNPVRSFKGRGADWFVASLVAEAAARGAPPPRVVCASAGNFGQGIADAARRRGARATVYAAHTANTLKIARMRALGAEVRLAGDDFDAAKDAARAAAAEEGVPFVEDGRELAVTEGAGTMGLELARWPAPLDVALVPLGNGALLAGVGHALRALSPGTRLVAVCAAGAPSMARSLREGRVVRTERAATIADGIAVRVPVPEALDDLRGAVDEVVLVDDDAIREAMRLVHRHVGLVVEPAGVVGVAAALAHPALVRGALAATPLCGGNLTPEQMRDWL</sequence>
<dbReference type="GO" id="GO:0006565">
    <property type="term" value="P:L-serine catabolic process"/>
    <property type="evidence" value="ECO:0007669"/>
    <property type="project" value="TreeGrafter"/>
</dbReference>
<dbReference type="RefSeq" id="WP_284348551.1">
    <property type="nucleotide sequence ID" value="NZ_BRXS01000001.1"/>
</dbReference>
<evidence type="ECO:0000313" key="6">
    <source>
        <dbReference type="Proteomes" id="UP001161325"/>
    </source>
</evidence>
<feature type="domain" description="Tryptophan synthase beta chain-like PALP" evidence="4">
    <location>
        <begin position="24"/>
        <end position="305"/>
    </location>
</feature>
<dbReference type="GO" id="GO:0004794">
    <property type="term" value="F:threonine deaminase activity"/>
    <property type="evidence" value="ECO:0007669"/>
    <property type="project" value="TreeGrafter"/>
</dbReference>
<dbReference type="PANTHER" id="PTHR48078">
    <property type="entry name" value="THREONINE DEHYDRATASE, MITOCHONDRIAL-RELATED"/>
    <property type="match status" value="1"/>
</dbReference>
<evidence type="ECO:0000256" key="2">
    <source>
        <dbReference type="ARBA" id="ARBA00022898"/>
    </source>
</evidence>
<dbReference type="InterPro" id="IPR050147">
    <property type="entry name" value="Ser/Thr_Dehydratase"/>
</dbReference>
<dbReference type="AlphaFoldDB" id="A0AA37V963"/>
<dbReference type="EMBL" id="BRXS01000001">
    <property type="protein sequence ID" value="GLC24103.1"/>
    <property type="molecule type" value="Genomic_DNA"/>
</dbReference>
<dbReference type="InterPro" id="IPR036052">
    <property type="entry name" value="TrpB-like_PALP_sf"/>
</dbReference>
<dbReference type="InterPro" id="IPR001926">
    <property type="entry name" value="TrpB-like_PALP"/>
</dbReference>
<reference evidence="5" key="1">
    <citation type="submission" date="2022-08" db="EMBL/GenBank/DDBJ databases">
        <title>Draft genome sequencing of Roseisolibacter agri AW1220.</title>
        <authorList>
            <person name="Tobiishi Y."/>
            <person name="Tonouchi A."/>
        </authorList>
    </citation>
    <scope>NUCLEOTIDE SEQUENCE</scope>
    <source>
        <strain evidence="5">AW1220</strain>
    </source>
</reference>
<keyword evidence="6" id="KW-1185">Reference proteome</keyword>
<comment type="cofactor">
    <cofactor evidence="1">
        <name>pyridoxal 5'-phosphate</name>
        <dbReference type="ChEBI" id="CHEBI:597326"/>
    </cofactor>
</comment>
<comment type="caution">
    <text evidence="5">The sequence shown here is derived from an EMBL/GenBank/DDBJ whole genome shotgun (WGS) entry which is preliminary data.</text>
</comment>
<dbReference type="PANTHER" id="PTHR48078:SF17">
    <property type="entry name" value="THREONINE DEHYDRATASE"/>
    <property type="match status" value="1"/>
</dbReference>
<evidence type="ECO:0000313" key="5">
    <source>
        <dbReference type="EMBL" id="GLC24103.1"/>
    </source>
</evidence>
<dbReference type="SUPFAM" id="SSF53686">
    <property type="entry name" value="Tryptophan synthase beta subunit-like PLP-dependent enzymes"/>
    <property type="match status" value="1"/>
</dbReference>
<dbReference type="Proteomes" id="UP001161325">
    <property type="component" value="Unassembled WGS sequence"/>
</dbReference>
<evidence type="ECO:0000256" key="3">
    <source>
        <dbReference type="ARBA" id="ARBA00023239"/>
    </source>
</evidence>
<evidence type="ECO:0000256" key="1">
    <source>
        <dbReference type="ARBA" id="ARBA00001933"/>
    </source>
</evidence>
<keyword evidence="2" id="KW-0663">Pyridoxal phosphate</keyword>
<dbReference type="GO" id="GO:0006567">
    <property type="term" value="P:L-threonine catabolic process"/>
    <property type="evidence" value="ECO:0007669"/>
    <property type="project" value="TreeGrafter"/>
</dbReference>
<name>A0AA37V963_9BACT</name>
<evidence type="ECO:0000259" key="4">
    <source>
        <dbReference type="Pfam" id="PF00291"/>
    </source>
</evidence>
<dbReference type="Pfam" id="PF00291">
    <property type="entry name" value="PALP"/>
    <property type="match status" value="1"/>
</dbReference>